<proteinExistence type="inferred from homology"/>
<name>A0A9Y2I8N4_9PSEU</name>
<evidence type="ECO:0000256" key="1">
    <source>
        <dbReference type="ARBA" id="ARBA00007401"/>
    </source>
</evidence>
<evidence type="ECO:0000259" key="8">
    <source>
        <dbReference type="Pfam" id="PF18565"/>
    </source>
</evidence>
<evidence type="ECO:0000259" key="7">
    <source>
        <dbReference type="Pfam" id="PF02837"/>
    </source>
</evidence>
<gene>
    <name evidence="9" type="ORF">QRX50_30740</name>
</gene>
<dbReference type="SUPFAM" id="SSF49373">
    <property type="entry name" value="Invasin/intimin cell-adhesion fragments"/>
    <property type="match status" value="1"/>
</dbReference>
<evidence type="ECO:0000313" key="10">
    <source>
        <dbReference type="Proteomes" id="UP001236014"/>
    </source>
</evidence>
<dbReference type="SUPFAM" id="SSF51445">
    <property type="entry name" value="(Trans)glycosidases"/>
    <property type="match status" value="1"/>
</dbReference>
<dbReference type="InterPro" id="IPR006101">
    <property type="entry name" value="Glyco_hydro_2"/>
</dbReference>
<dbReference type="PROSITE" id="PS00608">
    <property type="entry name" value="GLYCOSYL_HYDROL_F2_2"/>
    <property type="match status" value="1"/>
</dbReference>
<dbReference type="InterPro" id="IPR017853">
    <property type="entry name" value="GH"/>
</dbReference>
<dbReference type="Pfam" id="PF18565">
    <property type="entry name" value="Glyco_hydro2_C5"/>
    <property type="match status" value="1"/>
</dbReference>
<dbReference type="InterPro" id="IPR008964">
    <property type="entry name" value="Invasin/intimin_cell_adhesion"/>
</dbReference>
<organism evidence="9 10">
    <name type="scientific">Amycolatopsis carbonis</name>
    <dbReference type="NCBI Taxonomy" id="715471"/>
    <lineage>
        <taxon>Bacteria</taxon>
        <taxon>Bacillati</taxon>
        <taxon>Actinomycetota</taxon>
        <taxon>Actinomycetes</taxon>
        <taxon>Pseudonocardiales</taxon>
        <taxon>Pseudonocardiaceae</taxon>
        <taxon>Amycolatopsis</taxon>
    </lineage>
</organism>
<dbReference type="RefSeq" id="WP_285966607.1">
    <property type="nucleotide sequence ID" value="NZ_CP127294.1"/>
</dbReference>
<feature type="domain" description="Glycoside hydrolase family 2 immunoglobulin-like beta-sandwich" evidence="5">
    <location>
        <begin position="208"/>
        <end position="316"/>
    </location>
</feature>
<dbReference type="Pfam" id="PF00703">
    <property type="entry name" value="Glyco_hydro_2"/>
    <property type="match status" value="1"/>
</dbReference>
<feature type="domain" description="Glycosyl hydrolases family 2 sugar binding" evidence="7">
    <location>
        <begin position="99"/>
        <end position="205"/>
    </location>
</feature>
<dbReference type="InterPro" id="IPR008979">
    <property type="entry name" value="Galactose-bd-like_sf"/>
</dbReference>
<evidence type="ECO:0000259" key="5">
    <source>
        <dbReference type="Pfam" id="PF00703"/>
    </source>
</evidence>
<accession>A0A9Y2I8N4</accession>
<keyword evidence="3 4" id="KW-0326">Glycosidase</keyword>
<dbReference type="Pfam" id="PF02837">
    <property type="entry name" value="Glyco_hydro_2_N"/>
    <property type="match status" value="1"/>
</dbReference>
<reference evidence="9 10" key="1">
    <citation type="submission" date="2023-06" db="EMBL/GenBank/DDBJ databases">
        <authorList>
            <person name="Oyuntsetseg B."/>
            <person name="Kim S.B."/>
        </authorList>
    </citation>
    <scope>NUCLEOTIDE SEQUENCE [LARGE SCALE GENOMIC DNA]</scope>
    <source>
        <strain evidence="9 10">2-15</strain>
    </source>
</reference>
<dbReference type="Proteomes" id="UP001236014">
    <property type="component" value="Chromosome"/>
</dbReference>
<dbReference type="PROSITE" id="PS51318">
    <property type="entry name" value="TAT"/>
    <property type="match status" value="1"/>
</dbReference>
<dbReference type="InterPro" id="IPR023230">
    <property type="entry name" value="Glyco_hydro_2_CS"/>
</dbReference>
<evidence type="ECO:0000256" key="3">
    <source>
        <dbReference type="ARBA" id="ARBA00023295"/>
    </source>
</evidence>
<feature type="domain" description="Glycoside hydrolase family 2 catalytic" evidence="6">
    <location>
        <begin position="325"/>
        <end position="463"/>
    </location>
</feature>
<dbReference type="InterPro" id="IPR013783">
    <property type="entry name" value="Ig-like_fold"/>
</dbReference>
<dbReference type="GO" id="GO:0005975">
    <property type="term" value="P:carbohydrate metabolic process"/>
    <property type="evidence" value="ECO:0007669"/>
    <property type="project" value="InterPro"/>
</dbReference>
<evidence type="ECO:0000313" key="9">
    <source>
        <dbReference type="EMBL" id="WIX75845.1"/>
    </source>
</evidence>
<comment type="similarity">
    <text evidence="1 4">Belongs to the glycosyl hydrolase 2 family.</text>
</comment>
<dbReference type="InterPro" id="IPR006102">
    <property type="entry name" value="Ig-like_GH2"/>
</dbReference>
<dbReference type="Gene3D" id="3.20.20.80">
    <property type="entry name" value="Glycosidases"/>
    <property type="match status" value="1"/>
</dbReference>
<dbReference type="SUPFAM" id="SSF49785">
    <property type="entry name" value="Galactose-binding domain-like"/>
    <property type="match status" value="1"/>
</dbReference>
<dbReference type="EMBL" id="CP127294">
    <property type="protein sequence ID" value="WIX75845.1"/>
    <property type="molecule type" value="Genomic_DNA"/>
</dbReference>
<sequence>MAEEEPGGTAVPRTGHARRTFLFGAGAAIAASGALSAALHHPEPVEATGGFGADWLFGPFVPGCTEVDFDDRSMTLVSVPHCVTPLSWDGWHPNDWQHLWVYRQHFFVPPQLRKNRAFLRFDGVLSATTVFLNGRRVASQSGGYLPLTCEVTGLLTDSDNVLAVAVDGRWQQDTPPDLPEYPNPTAIDFYQPAGIYRTVNLYGTPQAYLSDVYAQQIAVLTPNRAVVVHCTVDAAKAVKGPVRLTATLSQAGTEIATAATDVTGLRKGETNTTVTLQGLDAVKLWDVDEPAMCDVLVTLSVAGRKVHTYPVRTGLRDAQFTVDGFRLNGRPLKLFGLNRHQWYPFVGGAMPERVQRRDAEILKNELNVNMVRCSHYPQSPAFLDACDELGILVWEELPGWDHVGDTAWQELAVRDVHDMIVRDRNHPSIIVWGTRVNETLGQYTLYGKTDQLAAELDPMRPCTGAVAGQKGYVSPLYPVKENGGVFSFNDYSRPPSRNAPPTLRPPRRGVPYLVSEAVGTLVGAPYFRRTDAADVQREQSMLHAWVHEHAAADPRYCGLIAWCGFDYPSGWYHSLRGVKYPGVVDFFRIPKLGAGFYRAQRAPSRGAVIEPAFYWDFGPGSPRGGPGRNALIWSNCDQLVVTVAGRRPVTVQPDHARFPHLKHPPFLVNLTVTGKARPDLTIEGRVKGQTVLRRRFSADPEFDTLAVTADDGAITADGQDTTRVTLRSVDRYGAPRPHARGVLSVAVDGPGVLIGDQFLDFGALGGAAAVWIRSMRDTPGTITVTASHPFLDTGSATISAV</sequence>
<dbReference type="InterPro" id="IPR006103">
    <property type="entry name" value="Glyco_hydro_2_cat"/>
</dbReference>
<dbReference type="InterPro" id="IPR040605">
    <property type="entry name" value="Glyco_hydro2_dom5"/>
</dbReference>
<dbReference type="PRINTS" id="PR00132">
    <property type="entry name" value="GLHYDRLASE2"/>
</dbReference>
<dbReference type="SUPFAM" id="SSF49303">
    <property type="entry name" value="beta-Galactosidase/glucuronidase domain"/>
    <property type="match status" value="1"/>
</dbReference>
<keyword evidence="2 4" id="KW-0378">Hydrolase</keyword>
<dbReference type="KEGG" id="acab:QRX50_30740"/>
<dbReference type="PANTHER" id="PTHR42732:SF1">
    <property type="entry name" value="BETA-MANNOSIDASE"/>
    <property type="match status" value="1"/>
</dbReference>
<dbReference type="InterPro" id="IPR006311">
    <property type="entry name" value="TAT_signal"/>
</dbReference>
<dbReference type="Gene3D" id="2.60.120.260">
    <property type="entry name" value="Galactose-binding domain-like"/>
    <property type="match status" value="1"/>
</dbReference>
<dbReference type="PROSITE" id="PS00719">
    <property type="entry name" value="GLYCOSYL_HYDROL_F2_1"/>
    <property type="match status" value="1"/>
</dbReference>
<dbReference type="AlphaFoldDB" id="A0A9Y2I8N4"/>
<feature type="domain" description="Glycoside hydrolase family 2" evidence="8">
    <location>
        <begin position="705"/>
        <end position="795"/>
    </location>
</feature>
<dbReference type="Gene3D" id="2.60.40.10">
    <property type="entry name" value="Immunoglobulins"/>
    <property type="match status" value="2"/>
</dbReference>
<protein>
    <submittedName>
        <fullName evidence="9">Glycoside hydrolase family 2 TIM barrel-domain containing protein</fullName>
    </submittedName>
</protein>
<dbReference type="PANTHER" id="PTHR42732">
    <property type="entry name" value="BETA-GALACTOSIDASE"/>
    <property type="match status" value="1"/>
</dbReference>
<dbReference type="Pfam" id="PF02836">
    <property type="entry name" value="Glyco_hydro_2_C"/>
    <property type="match status" value="1"/>
</dbReference>
<dbReference type="InterPro" id="IPR051913">
    <property type="entry name" value="GH2_Domain-Containing"/>
</dbReference>
<evidence type="ECO:0000259" key="6">
    <source>
        <dbReference type="Pfam" id="PF02836"/>
    </source>
</evidence>
<evidence type="ECO:0000256" key="2">
    <source>
        <dbReference type="ARBA" id="ARBA00022801"/>
    </source>
</evidence>
<dbReference type="InterPro" id="IPR023232">
    <property type="entry name" value="Glyco_hydro_2_AS"/>
</dbReference>
<dbReference type="GO" id="GO:0004553">
    <property type="term" value="F:hydrolase activity, hydrolyzing O-glycosyl compounds"/>
    <property type="evidence" value="ECO:0007669"/>
    <property type="project" value="InterPro"/>
</dbReference>
<evidence type="ECO:0000256" key="4">
    <source>
        <dbReference type="RuleBase" id="RU361154"/>
    </source>
</evidence>
<dbReference type="InterPro" id="IPR006104">
    <property type="entry name" value="Glyco_hydro_2_N"/>
</dbReference>
<dbReference type="InterPro" id="IPR036156">
    <property type="entry name" value="Beta-gal/glucu_dom_sf"/>
</dbReference>
<keyword evidence="10" id="KW-1185">Reference proteome</keyword>